<evidence type="ECO:0000313" key="1">
    <source>
        <dbReference type="EMBL" id="CEG44417.1"/>
    </source>
</evidence>
<accession>A0A0P1ATG3</accession>
<dbReference type="RefSeq" id="XP_024580786.1">
    <property type="nucleotide sequence ID" value="XM_024730517.1"/>
</dbReference>
<evidence type="ECO:0000313" key="2">
    <source>
        <dbReference type="Proteomes" id="UP000054928"/>
    </source>
</evidence>
<dbReference type="EMBL" id="CCYD01001204">
    <property type="protein sequence ID" value="CEG44417.1"/>
    <property type="molecule type" value="Genomic_DNA"/>
</dbReference>
<organism evidence="1 2">
    <name type="scientific">Plasmopara halstedii</name>
    <name type="common">Downy mildew of sunflower</name>
    <dbReference type="NCBI Taxonomy" id="4781"/>
    <lineage>
        <taxon>Eukaryota</taxon>
        <taxon>Sar</taxon>
        <taxon>Stramenopiles</taxon>
        <taxon>Oomycota</taxon>
        <taxon>Peronosporomycetes</taxon>
        <taxon>Peronosporales</taxon>
        <taxon>Peronosporaceae</taxon>
        <taxon>Plasmopara</taxon>
    </lineage>
</organism>
<dbReference type="AlphaFoldDB" id="A0A0P1ATG3"/>
<dbReference type="Proteomes" id="UP000054928">
    <property type="component" value="Unassembled WGS sequence"/>
</dbReference>
<dbReference type="GeneID" id="36395840"/>
<proteinExistence type="predicted"/>
<sequence>MDFTTEGLRYNFFHGLRKYDIDFNQLIRDDHLFHKLVELLHWGNQHFQQGFKIHAPTEDPSYLAEYFAIGMGKKKITKSRIAVVALARYYSQ</sequence>
<keyword evidence="2" id="KW-1185">Reference proteome</keyword>
<name>A0A0P1ATG3_PLAHL</name>
<reference evidence="2" key="1">
    <citation type="submission" date="2014-09" db="EMBL/GenBank/DDBJ databases">
        <authorList>
            <person name="Sharma Rahul"/>
            <person name="Thines Marco"/>
        </authorList>
    </citation>
    <scope>NUCLEOTIDE SEQUENCE [LARGE SCALE GENOMIC DNA]</scope>
</reference>
<protein>
    <submittedName>
        <fullName evidence="1">Uncharacterized protein</fullName>
    </submittedName>
</protein>